<evidence type="ECO:0000256" key="6">
    <source>
        <dbReference type="ARBA" id="ARBA00023136"/>
    </source>
</evidence>
<dbReference type="AlphaFoldDB" id="A0A0A2ZQM2"/>
<evidence type="ECO:0000256" key="2">
    <source>
        <dbReference type="ARBA" id="ARBA00022448"/>
    </source>
</evidence>
<proteinExistence type="predicted"/>
<sequence length="466" mass="50825">MFMLSQLEQYFSHLRHYLKHKTHQTSRLSRKSIEFICLLLGALLVALVSWGFAKLVELGLEINTFLVNLNPIVAWILLPFGIAALAWFTQKFTPYVAGSGIPQVIASIALPHGKPKETLVHLVQTVWKIPLTFLAMCCGASVGREGPSVQVGAAVMLSWGKFCRKYNLAFKGLSYNELIATGAAGGLAAAFNAPLAGVIFAIEEIGRGTPLRWERRVLLGVLAAGFMLVLIQGNNPYFPQYRGADSVQNIVIWLLITAIICGFFGGLFARLLCKGLAAYVPTFMRGFVRRHPIIVAFILGLLLAALGTFTNHQTYGTGYAVVTQALNDQALDNSVGIAKLFATVFTYWSGIAGGIFTPALTTGAAIGSNIWHFSGGIVDQRFLVLLSMAAFLAAATQSPVTASVIVMEMTGSQPELVWLLSTSLMASIVSRQICPKPFYHFAAGRFRQRIQEQFNQQQKTNDNNTN</sequence>
<name>A0A0A2ZQM2_9PAST</name>
<protein>
    <submittedName>
        <fullName evidence="11">Chloride channel protein EriC</fullName>
    </submittedName>
</protein>
<dbReference type="PANTHER" id="PTHR43427">
    <property type="entry name" value="CHLORIDE CHANNEL PROTEIN CLC-E"/>
    <property type="match status" value="1"/>
</dbReference>
<keyword evidence="5" id="KW-0406">Ion transport</keyword>
<feature type="transmembrane region" description="Helical" evidence="10">
    <location>
        <begin position="72"/>
        <end position="89"/>
    </location>
</feature>
<dbReference type="InterPro" id="IPR014743">
    <property type="entry name" value="Cl-channel_core"/>
</dbReference>
<evidence type="ECO:0000256" key="5">
    <source>
        <dbReference type="ARBA" id="ARBA00023065"/>
    </source>
</evidence>
<dbReference type="GO" id="GO:0034707">
    <property type="term" value="C:chloride channel complex"/>
    <property type="evidence" value="ECO:0007669"/>
    <property type="project" value="UniProtKB-KW"/>
</dbReference>
<feature type="transmembrane region" description="Helical" evidence="10">
    <location>
        <begin position="217"/>
        <end position="238"/>
    </location>
</feature>
<dbReference type="EMBL" id="JPJQ01000090">
    <property type="protein sequence ID" value="KGQ57732.1"/>
    <property type="molecule type" value="Genomic_DNA"/>
</dbReference>
<keyword evidence="2" id="KW-0813">Transport</keyword>
<keyword evidence="9" id="KW-0407">Ion channel</keyword>
<organism evidence="11 12">
    <name type="scientific">Gallibacterium anatis 4895</name>
    <dbReference type="NCBI Taxonomy" id="1396510"/>
    <lineage>
        <taxon>Bacteria</taxon>
        <taxon>Pseudomonadati</taxon>
        <taxon>Pseudomonadota</taxon>
        <taxon>Gammaproteobacteria</taxon>
        <taxon>Pasteurellales</taxon>
        <taxon>Pasteurellaceae</taxon>
        <taxon>Gallibacterium</taxon>
    </lineage>
</organism>
<evidence type="ECO:0000256" key="7">
    <source>
        <dbReference type="ARBA" id="ARBA00023173"/>
    </source>
</evidence>
<dbReference type="PANTHER" id="PTHR43427:SF6">
    <property type="entry name" value="CHLORIDE CHANNEL PROTEIN CLC-E"/>
    <property type="match status" value="1"/>
</dbReference>
<dbReference type="SUPFAM" id="SSF81340">
    <property type="entry name" value="Clc chloride channel"/>
    <property type="match status" value="1"/>
</dbReference>
<dbReference type="Proteomes" id="UP000030554">
    <property type="component" value="Unassembled WGS sequence"/>
</dbReference>
<dbReference type="CDD" id="cd01034">
    <property type="entry name" value="EriC_like"/>
    <property type="match status" value="1"/>
</dbReference>
<comment type="subcellular location">
    <subcellularLocation>
        <location evidence="1">Membrane</location>
        <topology evidence="1">Multi-pass membrane protein</topology>
    </subcellularLocation>
</comment>
<feature type="transmembrane region" description="Helical" evidence="10">
    <location>
        <begin position="293"/>
        <end position="310"/>
    </location>
</feature>
<keyword evidence="3 10" id="KW-0812">Transmembrane</keyword>
<evidence type="ECO:0000256" key="3">
    <source>
        <dbReference type="ARBA" id="ARBA00022692"/>
    </source>
</evidence>
<dbReference type="PRINTS" id="PR00762">
    <property type="entry name" value="CLCHANNEL"/>
</dbReference>
<comment type="caution">
    <text evidence="11">The sequence shown here is derived from an EMBL/GenBank/DDBJ whole genome shotgun (WGS) entry which is preliminary data.</text>
</comment>
<evidence type="ECO:0000256" key="9">
    <source>
        <dbReference type="ARBA" id="ARBA00023303"/>
    </source>
</evidence>
<evidence type="ECO:0000256" key="4">
    <source>
        <dbReference type="ARBA" id="ARBA00022989"/>
    </source>
</evidence>
<gene>
    <name evidence="11" type="ORF">IO48_13005</name>
</gene>
<accession>A0A0A2ZQM2</accession>
<feature type="transmembrane region" description="Helical" evidence="10">
    <location>
        <begin position="33"/>
        <end position="52"/>
    </location>
</feature>
<evidence type="ECO:0000256" key="8">
    <source>
        <dbReference type="ARBA" id="ARBA00023214"/>
    </source>
</evidence>
<evidence type="ECO:0000256" key="1">
    <source>
        <dbReference type="ARBA" id="ARBA00004141"/>
    </source>
</evidence>
<dbReference type="Pfam" id="PF00654">
    <property type="entry name" value="Voltage_CLC"/>
    <property type="match status" value="1"/>
</dbReference>
<reference evidence="11 12" key="1">
    <citation type="submission" date="2014-07" db="EMBL/GenBank/DDBJ databases">
        <title>Chaperone-usher fimbriae in a diverse selection of Gallibacterium genomes.</title>
        <authorList>
            <person name="Kudirkiene E."/>
            <person name="Bager R.J."/>
            <person name="Johnson T.J."/>
            <person name="Bojesen A.M."/>
        </authorList>
    </citation>
    <scope>NUCLEOTIDE SEQUENCE [LARGE SCALE GENOMIC DNA]</scope>
    <source>
        <strain evidence="11 12">4895</strain>
    </source>
</reference>
<keyword evidence="4 10" id="KW-1133">Transmembrane helix</keyword>
<feature type="transmembrane region" description="Helical" evidence="10">
    <location>
        <begin position="347"/>
        <end position="370"/>
    </location>
</feature>
<dbReference type="InterPro" id="IPR001807">
    <property type="entry name" value="ClC"/>
</dbReference>
<dbReference type="InterPro" id="IPR050368">
    <property type="entry name" value="ClC-type_chloride_channel"/>
</dbReference>
<keyword evidence="8" id="KW-0868">Chloride</keyword>
<evidence type="ECO:0000256" key="10">
    <source>
        <dbReference type="SAM" id="Phobius"/>
    </source>
</evidence>
<keyword evidence="6 10" id="KW-0472">Membrane</keyword>
<keyword evidence="7" id="KW-0869">Chloride channel</keyword>
<evidence type="ECO:0000313" key="11">
    <source>
        <dbReference type="EMBL" id="KGQ57732.1"/>
    </source>
</evidence>
<feature type="transmembrane region" description="Helical" evidence="10">
    <location>
        <begin position="250"/>
        <end position="272"/>
    </location>
</feature>
<evidence type="ECO:0000313" key="12">
    <source>
        <dbReference type="Proteomes" id="UP000030554"/>
    </source>
</evidence>
<dbReference type="GO" id="GO:0005254">
    <property type="term" value="F:chloride channel activity"/>
    <property type="evidence" value="ECO:0007669"/>
    <property type="project" value="UniProtKB-KW"/>
</dbReference>
<feature type="transmembrane region" description="Helical" evidence="10">
    <location>
        <begin position="382"/>
        <end position="404"/>
    </location>
</feature>
<dbReference type="Gene3D" id="1.10.3080.10">
    <property type="entry name" value="Clc chloride channel"/>
    <property type="match status" value="1"/>
</dbReference>